<gene>
    <name evidence="8" type="ORF">KP79_PYT09859</name>
</gene>
<comment type="caution">
    <text evidence="8">The sequence shown here is derived from an EMBL/GenBank/DDBJ whole genome shotgun (WGS) entry which is preliminary data.</text>
</comment>
<dbReference type="GO" id="GO:0005737">
    <property type="term" value="C:cytoplasm"/>
    <property type="evidence" value="ECO:0007669"/>
    <property type="project" value="TreeGrafter"/>
</dbReference>
<dbReference type="GO" id="GO:0004857">
    <property type="term" value="F:enzyme inhibitor activity"/>
    <property type="evidence" value="ECO:0007669"/>
    <property type="project" value="TreeGrafter"/>
</dbReference>
<keyword evidence="5" id="KW-0040">ANK repeat</keyword>
<dbReference type="AlphaFoldDB" id="A0A210QRK3"/>
<feature type="compositionally biased region" description="Basic residues" evidence="6">
    <location>
        <begin position="215"/>
        <end position="227"/>
    </location>
</feature>
<organism evidence="8 9">
    <name type="scientific">Mizuhopecten yessoensis</name>
    <name type="common">Japanese scallop</name>
    <name type="synonym">Patinopecten yessoensis</name>
    <dbReference type="NCBI Taxonomy" id="6573"/>
    <lineage>
        <taxon>Eukaryota</taxon>
        <taxon>Metazoa</taxon>
        <taxon>Spiralia</taxon>
        <taxon>Lophotrochozoa</taxon>
        <taxon>Mollusca</taxon>
        <taxon>Bivalvia</taxon>
        <taxon>Autobranchia</taxon>
        <taxon>Pteriomorphia</taxon>
        <taxon>Pectinida</taxon>
        <taxon>Pectinoidea</taxon>
        <taxon>Pectinidae</taxon>
        <taxon>Mizuhopecten</taxon>
    </lineage>
</organism>
<dbReference type="STRING" id="6573.A0A210QRK3"/>
<evidence type="ECO:0000256" key="6">
    <source>
        <dbReference type="SAM" id="MobiDB-lite"/>
    </source>
</evidence>
<dbReference type="PROSITE" id="PS50088">
    <property type="entry name" value="ANK_REPEAT"/>
    <property type="match status" value="2"/>
</dbReference>
<dbReference type="InterPro" id="IPR051226">
    <property type="entry name" value="PP1_Regulatory_Subunit"/>
</dbReference>
<dbReference type="PANTHER" id="PTHR24179:SF21">
    <property type="entry name" value="MYOSIN BINDING SUBUNIT, ISOFORM O"/>
    <property type="match status" value="1"/>
</dbReference>
<feature type="repeat" description="ANK" evidence="5">
    <location>
        <begin position="48"/>
        <end position="80"/>
    </location>
</feature>
<dbReference type="PROSITE" id="PS50256">
    <property type="entry name" value="PIR_REPEAT_2"/>
    <property type="match status" value="1"/>
</dbReference>
<dbReference type="SMART" id="SM00248">
    <property type="entry name" value="ANK"/>
    <property type="match status" value="2"/>
</dbReference>
<proteinExistence type="inferred from homology"/>
<sequence length="227" mass="25106">MPGGNNRKITFPADSVLSAVIQDGDVCELCRILHNQRGEFNINQTNHVGLTALHHAVLSNNLDAVKMLLCCNSDVNAKDVHGFSALHTASACGFLQISSLLLVFGADVFSLTKQLELPVDVAKDISIVRLLTTEMYSRIQAELYLQTVVTTKLTNIWLTFRKIVICVVSFLYIVLKNIWQRPSTAVTQINDGQVSAVRSVMNGGTQITHSDNNNKQKKKNKPMVKIE</sequence>
<protein>
    <submittedName>
        <fullName evidence="8">Protein phosphatase 1 regulatory subunit 12B</fullName>
    </submittedName>
</protein>
<accession>A0A210QRK3</accession>
<keyword evidence="7" id="KW-0812">Transmembrane</keyword>
<dbReference type="PROSITE" id="PS50297">
    <property type="entry name" value="ANK_REP_REGION"/>
    <property type="match status" value="2"/>
</dbReference>
<dbReference type="SUPFAM" id="SSF48403">
    <property type="entry name" value="Ankyrin repeat"/>
    <property type="match status" value="1"/>
</dbReference>
<keyword evidence="7" id="KW-0472">Membrane</keyword>
<keyword evidence="7" id="KW-1133">Transmembrane helix</keyword>
<evidence type="ECO:0000256" key="3">
    <source>
        <dbReference type="ARBA" id="ARBA00022737"/>
    </source>
</evidence>
<feature type="repeat" description="ANK" evidence="5">
    <location>
        <begin position="81"/>
        <end position="113"/>
    </location>
</feature>
<evidence type="ECO:0000313" key="9">
    <source>
        <dbReference type="Proteomes" id="UP000242188"/>
    </source>
</evidence>
<name>A0A210QRK3_MIZYE</name>
<keyword evidence="3" id="KW-0677">Repeat</keyword>
<keyword evidence="1" id="KW-0217">Developmental protein</keyword>
<evidence type="ECO:0000313" key="8">
    <source>
        <dbReference type="EMBL" id="OWF51364.1"/>
    </source>
</evidence>
<feature type="region of interest" description="Disordered" evidence="6">
    <location>
        <begin position="205"/>
        <end position="227"/>
    </location>
</feature>
<dbReference type="Proteomes" id="UP000242188">
    <property type="component" value="Unassembled WGS sequence"/>
</dbReference>
<keyword evidence="9" id="KW-1185">Reference proteome</keyword>
<comment type="similarity">
    <text evidence="4">Belongs to the NRARP family.</text>
</comment>
<keyword evidence="2" id="KW-0732">Signal</keyword>
<evidence type="ECO:0000256" key="5">
    <source>
        <dbReference type="PROSITE-ProRule" id="PRU00023"/>
    </source>
</evidence>
<dbReference type="InterPro" id="IPR002110">
    <property type="entry name" value="Ankyrin_rpt"/>
</dbReference>
<dbReference type="InterPro" id="IPR000420">
    <property type="entry name" value="Yeast_PIR_rpt"/>
</dbReference>
<dbReference type="InterPro" id="IPR036770">
    <property type="entry name" value="Ankyrin_rpt-contain_sf"/>
</dbReference>
<dbReference type="GO" id="GO:0019208">
    <property type="term" value="F:phosphatase regulator activity"/>
    <property type="evidence" value="ECO:0007669"/>
    <property type="project" value="TreeGrafter"/>
</dbReference>
<reference evidence="8 9" key="1">
    <citation type="journal article" date="2017" name="Nat. Ecol. Evol.">
        <title>Scallop genome provides insights into evolution of bilaterian karyotype and development.</title>
        <authorList>
            <person name="Wang S."/>
            <person name="Zhang J."/>
            <person name="Jiao W."/>
            <person name="Li J."/>
            <person name="Xun X."/>
            <person name="Sun Y."/>
            <person name="Guo X."/>
            <person name="Huan P."/>
            <person name="Dong B."/>
            <person name="Zhang L."/>
            <person name="Hu X."/>
            <person name="Sun X."/>
            <person name="Wang J."/>
            <person name="Zhao C."/>
            <person name="Wang Y."/>
            <person name="Wang D."/>
            <person name="Huang X."/>
            <person name="Wang R."/>
            <person name="Lv J."/>
            <person name="Li Y."/>
            <person name="Zhang Z."/>
            <person name="Liu B."/>
            <person name="Lu W."/>
            <person name="Hui Y."/>
            <person name="Liang J."/>
            <person name="Zhou Z."/>
            <person name="Hou R."/>
            <person name="Li X."/>
            <person name="Liu Y."/>
            <person name="Li H."/>
            <person name="Ning X."/>
            <person name="Lin Y."/>
            <person name="Zhao L."/>
            <person name="Xing Q."/>
            <person name="Dou J."/>
            <person name="Li Y."/>
            <person name="Mao J."/>
            <person name="Guo H."/>
            <person name="Dou H."/>
            <person name="Li T."/>
            <person name="Mu C."/>
            <person name="Jiang W."/>
            <person name="Fu Q."/>
            <person name="Fu X."/>
            <person name="Miao Y."/>
            <person name="Liu J."/>
            <person name="Yu Q."/>
            <person name="Li R."/>
            <person name="Liao H."/>
            <person name="Li X."/>
            <person name="Kong Y."/>
            <person name="Jiang Z."/>
            <person name="Chourrout D."/>
            <person name="Li R."/>
            <person name="Bao Z."/>
        </authorList>
    </citation>
    <scope>NUCLEOTIDE SEQUENCE [LARGE SCALE GENOMIC DNA]</scope>
    <source>
        <strain evidence="8 9">PY_sf001</strain>
    </source>
</reference>
<evidence type="ECO:0000256" key="7">
    <source>
        <dbReference type="SAM" id="Phobius"/>
    </source>
</evidence>
<dbReference type="EMBL" id="NEDP02002277">
    <property type="protein sequence ID" value="OWF51364.1"/>
    <property type="molecule type" value="Genomic_DNA"/>
</dbReference>
<dbReference type="Pfam" id="PF12796">
    <property type="entry name" value="Ank_2"/>
    <property type="match status" value="1"/>
</dbReference>
<evidence type="ECO:0000256" key="1">
    <source>
        <dbReference type="ARBA" id="ARBA00022473"/>
    </source>
</evidence>
<evidence type="ECO:0000256" key="2">
    <source>
        <dbReference type="ARBA" id="ARBA00022729"/>
    </source>
</evidence>
<dbReference type="OrthoDB" id="19014at2759"/>
<dbReference type="Gene3D" id="1.25.40.20">
    <property type="entry name" value="Ankyrin repeat-containing domain"/>
    <property type="match status" value="1"/>
</dbReference>
<feature type="transmembrane region" description="Helical" evidence="7">
    <location>
        <begin position="156"/>
        <end position="175"/>
    </location>
</feature>
<evidence type="ECO:0000256" key="4">
    <source>
        <dbReference type="ARBA" id="ARBA00038386"/>
    </source>
</evidence>
<dbReference type="PANTHER" id="PTHR24179">
    <property type="entry name" value="PROTEIN PHOSPHATASE 1 REGULATORY SUBUNIT 12"/>
    <property type="match status" value="1"/>
</dbReference>